<dbReference type="EMBL" id="CM037158">
    <property type="protein sequence ID" value="KAH7850734.1"/>
    <property type="molecule type" value="Genomic_DNA"/>
</dbReference>
<sequence>MLFASQGPSVDNPAPNGYADTKYKGFSHVLDDLDSFQEFDRINGFLLATGANYKVSDSQKSYFDMKEARDQVFSPPLYVLLSTRAAYMMPGHSLVTSFFGGMAGSFDKRVYKRSIKSNTSTESTTTRTDLLFPNPILETSDEECYLEEKGDKKGIHPLRLELSSIASSRLLVLKLGEDTKPIWRIG</sequence>
<protein>
    <submittedName>
        <fullName evidence="1">Uncharacterized protein</fullName>
    </submittedName>
</protein>
<accession>A0ACB7YCN0</accession>
<evidence type="ECO:0000313" key="2">
    <source>
        <dbReference type="Proteomes" id="UP000828048"/>
    </source>
</evidence>
<comment type="caution">
    <text evidence="1">The sequence shown here is derived from an EMBL/GenBank/DDBJ whole genome shotgun (WGS) entry which is preliminary data.</text>
</comment>
<organism evidence="1 2">
    <name type="scientific">Vaccinium darrowii</name>
    <dbReference type="NCBI Taxonomy" id="229202"/>
    <lineage>
        <taxon>Eukaryota</taxon>
        <taxon>Viridiplantae</taxon>
        <taxon>Streptophyta</taxon>
        <taxon>Embryophyta</taxon>
        <taxon>Tracheophyta</taxon>
        <taxon>Spermatophyta</taxon>
        <taxon>Magnoliopsida</taxon>
        <taxon>eudicotyledons</taxon>
        <taxon>Gunneridae</taxon>
        <taxon>Pentapetalae</taxon>
        <taxon>asterids</taxon>
        <taxon>Ericales</taxon>
        <taxon>Ericaceae</taxon>
        <taxon>Vaccinioideae</taxon>
        <taxon>Vaccinieae</taxon>
        <taxon>Vaccinium</taxon>
    </lineage>
</organism>
<gene>
    <name evidence="1" type="ORF">Vadar_002191</name>
</gene>
<keyword evidence="2" id="KW-1185">Reference proteome</keyword>
<name>A0ACB7YCN0_9ERIC</name>
<dbReference type="Proteomes" id="UP000828048">
    <property type="component" value="Chromosome 8"/>
</dbReference>
<reference evidence="1 2" key="1">
    <citation type="journal article" date="2021" name="Hortic Res">
        <title>High-quality reference genome and annotation aids understanding of berry development for evergreen blueberry (Vaccinium darrowii).</title>
        <authorList>
            <person name="Yu J."/>
            <person name="Hulse-Kemp A.M."/>
            <person name="Babiker E."/>
            <person name="Staton M."/>
        </authorList>
    </citation>
    <scope>NUCLEOTIDE SEQUENCE [LARGE SCALE GENOMIC DNA]</scope>
    <source>
        <strain evidence="2">cv. NJ 8807/NJ 8810</strain>
        <tissue evidence="1">Young leaf</tissue>
    </source>
</reference>
<proteinExistence type="predicted"/>
<evidence type="ECO:0000313" key="1">
    <source>
        <dbReference type="EMBL" id="KAH7850734.1"/>
    </source>
</evidence>